<evidence type="ECO:0000313" key="11">
    <source>
        <dbReference type="Proteomes" id="UP000472271"/>
    </source>
</evidence>
<comment type="subcellular location">
    <subcellularLocation>
        <location evidence="1">Secreted</location>
    </subcellularLocation>
</comment>
<keyword evidence="8" id="KW-1133">Transmembrane helix</keyword>
<dbReference type="Pfam" id="PF09307">
    <property type="entry name" value="MHC2-interact"/>
    <property type="match status" value="1"/>
</dbReference>
<dbReference type="GO" id="GO:0035718">
    <property type="term" value="F:macrophage migration inhibitory factor binding"/>
    <property type="evidence" value="ECO:0007669"/>
    <property type="project" value="InterPro"/>
</dbReference>
<gene>
    <name evidence="10" type="primary">cd74a</name>
</gene>
<accession>A0A672YXC9</accession>
<dbReference type="GO" id="GO:0006886">
    <property type="term" value="P:intracellular protein transport"/>
    <property type="evidence" value="ECO:0007669"/>
    <property type="project" value="InterPro"/>
</dbReference>
<dbReference type="InParanoid" id="A0A672YXC9"/>
<reference evidence="10" key="1">
    <citation type="submission" date="2019-06" db="EMBL/GenBank/DDBJ databases">
        <authorList>
            <consortium name="Wellcome Sanger Institute Data Sharing"/>
        </authorList>
    </citation>
    <scope>NUCLEOTIDE SEQUENCE [LARGE SCALE GENOMIC DNA]</scope>
</reference>
<evidence type="ECO:0000256" key="3">
    <source>
        <dbReference type="ARBA" id="ARBA00023157"/>
    </source>
</evidence>
<evidence type="ECO:0000256" key="5">
    <source>
        <dbReference type="PIRSR" id="PIRSR001992-1"/>
    </source>
</evidence>
<feature type="domain" description="Thyroglobulin type-1" evidence="9">
    <location>
        <begin position="197"/>
        <end position="257"/>
    </location>
</feature>
<comment type="caution">
    <text evidence="6">Lacks conserved residue(s) required for the propagation of feature annotation.</text>
</comment>
<evidence type="ECO:0000256" key="4">
    <source>
        <dbReference type="ARBA" id="ARBA00023180"/>
    </source>
</evidence>
<dbReference type="Ensembl" id="ENSSORT00005009490.1">
    <property type="protein sequence ID" value="ENSSORP00005009184.1"/>
    <property type="gene ID" value="ENSSORG00005005039.1"/>
</dbReference>
<dbReference type="GO" id="GO:0004896">
    <property type="term" value="F:cytokine receptor activity"/>
    <property type="evidence" value="ECO:0007669"/>
    <property type="project" value="TreeGrafter"/>
</dbReference>
<keyword evidence="8" id="KW-0812">Transmembrane</keyword>
<dbReference type="GO" id="GO:0016020">
    <property type="term" value="C:membrane"/>
    <property type="evidence" value="ECO:0007669"/>
    <property type="project" value="InterPro"/>
</dbReference>
<feature type="transmembrane region" description="Helical" evidence="8">
    <location>
        <begin position="39"/>
        <end position="61"/>
    </location>
</feature>
<dbReference type="Gene3D" id="4.10.800.10">
    <property type="entry name" value="Thyroglobulin type-1"/>
    <property type="match status" value="1"/>
</dbReference>
<dbReference type="PROSITE" id="PS00484">
    <property type="entry name" value="THYROGLOBULIN_1_1"/>
    <property type="match status" value="1"/>
</dbReference>
<dbReference type="GO" id="GO:0070206">
    <property type="term" value="P:protein trimerization"/>
    <property type="evidence" value="ECO:0007669"/>
    <property type="project" value="InterPro"/>
</dbReference>
<evidence type="ECO:0000259" key="9">
    <source>
        <dbReference type="PROSITE" id="PS51162"/>
    </source>
</evidence>
<dbReference type="GO" id="GO:0002830">
    <property type="term" value="P:positive regulation of type 2 immune response"/>
    <property type="evidence" value="ECO:0007669"/>
    <property type="project" value="TreeGrafter"/>
</dbReference>
<dbReference type="GO" id="GO:0070374">
    <property type="term" value="P:positive regulation of ERK1 and ERK2 cascade"/>
    <property type="evidence" value="ECO:0007669"/>
    <property type="project" value="TreeGrafter"/>
</dbReference>
<dbReference type="PROSITE" id="PS51162">
    <property type="entry name" value="THYROGLOBULIN_1_2"/>
    <property type="match status" value="1"/>
</dbReference>
<dbReference type="GO" id="GO:0042289">
    <property type="term" value="F:MHC class II protein binding"/>
    <property type="evidence" value="ECO:0007669"/>
    <property type="project" value="InterPro"/>
</dbReference>
<dbReference type="InterPro" id="IPR043530">
    <property type="entry name" value="CD74_antigen"/>
</dbReference>
<evidence type="ECO:0000313" key="10">
    <source>
        <dbReference type="Ensembl" id="ENSSORP00005009184.1"/>
    </source>
</evidence>
<reference evidence="10" key="2">
    <citation type="submission" date="2025-08" db="UniProtKB">
        <authorList>
            <consortium name="Ensembl"/>
        </authorList>
    </citation>
    <scope>IDENTIFICATION</scope>
</reference>
<dbReference type="GO" id="GO:0002286">
    <property type="term" value="P:T cell activation involved in immune response"/>
    <property type="evidence" value="ECO:0007669"/>
    <property type="project" value="TreeGrafter"/>
</dbReference>
<dbReference type="PANTHER" id="PTHR14093">
    <property type="entry name" value="HLA CLASS II GAMMA CHAIN"/>
    <property type="match status" value="1"/>
</dbReference>
<dbReference type="OrthoDB" id="406800at2759"/>
<dbReference type="InterPro" id="IPR036613">
    <property type="entry name" value="MHCII_invariant_trimer_sf"/>
</dbReference>
<dbReference type="CDD" id="cd00191">
    <property type="entry name" value="TY"/>
    <property type="match status" value="1"/>
</dbReference>
<dbReference type="Pfam" id="PF08831">
    <property type="entry name" value="MHCassoc_trimer"/>
    <property type="match status" value="1"/>
</dbReference>
<dbReference type="GO" id="GO:0019882">
    <property type="term" value="P:antigen processing and presentation"/>
    <property type="evidence" value="ECO:0007669"/>
    <property type="project" value="InterPro"/>
</dbReference>
<keyword evidence="4" id="KW-0325">Glycoprotein</keyword>
<dbReference type="InterPro" id="IPR022339">
    <property type="entry name" value="MHC_II-assoc_invar_chain"/>
</dbReference>
<evidence type="ECO:0000256" key="8">
    <source>
        <dbReference type="SAM" id="Phobius"/>
    </source>
</evidence>
<protein>
    <recommendedName>
        <fullName evidence="9">Thyroglobulin type-1 domain-containing protein</fullName>
    </recommendedName>
</protein>
<dbReference type="GO" id="GO:0005576">
    <property type="term" value="C:extracellular region"/>
    <property type="evidence" value="ECO:0007669"/>
    <property type="project" value="UniProtKB-SubCell"/>
</dbReference>
<dbReference type="InterPro" id="IPR052001">
    <property type="entry name" value="MHC-II_Gamma/Thyroglobulin"/>
</dbReference>
<dbReference type="SUPFAM" id="SSF48305">
    <property type="entry name" value="Class II MHC-associated invariant chain ectoplasmic trimerization domain"/>
    <property type="match status" value="1"/>
</dbReference>
<sequence length="284" mass="32129">MAQSPEDAPLATGSMAGSEETLILPRQTRGGSNSRAFKIAGLTTLACLLLASQVFTAYMVFDQKQQIHTLQKNSEKMGKQVLRSAQAAPMRMRVPMSSLPLMMDYVSDVDTPSSKTPMTKLKEDAVPTVEKQLQDLMQDFKLPHFNKTFMANLQSLKTQMNESEWMSLETWMRYWLIFQMAQQKPPAPTPQPAFLIKTKCQMEVARKSHLVGQYKPQCDEQGRYTPMQCWHATNYCWCVDESGTAIEGTARRGHADCPKVPAYRRPMYAAMPLQKAFSLEEDAK</sequence>
<dbReference type="GO" id="GO:0009986">
    <property type="term" value="C:cell surface"/>
    <property type="evidence" value="ECO:0007669"/>
    <property type="project" value="TreeGrafter"/>
</dbReference>
<dbReference type="Pfam" id="PF00086">
    <property type="entry name" value="Thyroglobulin_1"/>
    <property type="match status" value="1"/>
</dbReference>
<organism evidence="10 11">
    <name type="scientific">Sphaeramia orbicularis</name>
    <name type="common">orbiculate cardinalfish</name>
    <dbReference type="NCBI Taxonomy" id="375764"/>
    <lineage>
        <taxon>Eukaryota</taxon>
        <taxon>Metazoa</taxon>
        <taxon>Chordata</taxon>
        <taxon>Craniata</taxon>
        <taxon>Vertebrata</taxon>
        <taxon>Euteleostomi</taxon>
        <taxon>Actinopterygii</taxon>
        <taxon>Neopterygii</taxon>
        <taxon>Teleostei</taxon>
        <taxon>Neoteleostei</taxon>
        <taxon>Acanthomorphata</taxon>
        <taxon>Gobiaria</taxon>
        <taxon>Kurtiformes</taxon>
        <taxon>Apogonoidei</taxon>
        <taxon>Apogonidae</taxon>
        <taxon>Apogoninae</taxon>
        <taxon>Sphaeramia</taxon>
    </lineage>
</organism>
<evidence type="ECO:0000256" key="6">
    <source>
        <dbReference type="PROSITE-ProRule" id="PRU00500"/>
    </source>
</evidence>
<evidence type="ECO:0000256" key="7">
    <source>
        <dbReference type="SAM" id="MobiDB-lite"/>
    </source>
</evidence>
<dbReference type="GO" id="GO:0001961">
    <property type="term" value="P:positive regulation of cytokine-mediated signaling pathway"/>
    <property type="evidence" value="ECO:0007669"/>
    <property type="project" value="TreeGrafter"/>
</dbReference>
<feature type="disulfide bond" evidence="5">
    <location>
        <begin position="238"/>
        <end position="257"/>
    </location>
</feature>
<feature type="disulfide bond" evidence="5 6">
    <location>
        <begin position="229"/>
        <end position="236"/>
    </location>
</feature>
<dbReference type="GO" id="GO:0060907">
    <property type="term" value="P:positive regulation of macrophage cytokine production"/>
    <property type="evidence" value="ECO:0007669"/>
    <property type="project" value="TreeGrafter"/>
</dbReference>
<dbReference type="SUPFAM" id="SSF57610">
    <property type="entry name" value="Thyroglobulin type-1 domain"/>
    <property type="match status" value="1"/>
</dbReference>
<feature type="region of interest" description="Disordered" evidence="7">
    <location>
        <begin position="1"/>
        <end position="31"/>
    </location>
</feature>
<feature type="disulfide bond" evidence="5">
    <location>
        <begin position="200"/>
        <end position="218"/>
    </location>
</feature>
<dbReference type="PANTHER" id="PTHR14093:SF17">
    <property type="entry name" value="HLA CLASS II HISTOCOMPATIBILITY ANTIGEN GAMMA CHAIN"/>
    <property type="match status" value="1"/>
</dbReference>
<dbReference type="GO" id="GO:1902166">
    <property type="term" value="P:negative regulation of intrinsic apoptotic signaling pathway in response to DNA damage by p53 class mediator"/>
    <property type="evidence" value="ECO:0007669"/>
    <property type="project" value="TreeGrafter"/>
</dbReference>
<dbReference type="InterPro" id="IPR036857">
    <property type="entry name" value="Thyroglobulin_1_sf"/>
</dbReference>
<keyword evidence="2" id="KW-0964">Secreted</keyword>
<dbReference type="GO" id="GO:0005737">
    <property type="term" value="C:cytoplasm"/>
    <property type="evidence" value="ECO:0007669"/>
    <property type="project" value="TreeGrafter"/>
</dbReference>
<name>A0A672YXC9_9TELE</name>
<keyword evidence="8" id="KW-0472">Membrane</keyword>
<dbReference type="Gene3D" id="1.10.870.10">
    <property type="entry name" value="MHC class II-associated invariant chain, trimerisation domain"/>
    <property type="match status" value="1"/>
</dbReference>
<dbReference type="FunCoup" id="A0A672YXC9">
    <property type="interactions" value="1097"/>
</dbReference>
<proteinExistence type="predicted"/>
<dbReference type="GO" id="GO:0043518">
    <property type="term" value="P:negative regulation of DNA damage response, signal transduction by p53 class mediator"/>
    <property type="evidence" value="ECO:0007669"/>
    <property type="project" value="TreeGrafter"/>
</dbReference>
<keyword evidence="11" id="KW-1185">Reference proteome</keyword>
<evidence type="ECO:0000256" key="1">
    <source>
        <dbReference type="ARBA" id="ARBA00004613"/>
    </source>
</evidence>
<keyword evidence="3 5" id="KW-1015">Disulfide bond</keyword>
<reference evidence="10" key="3">
    <citation type="submission" date="2025-09" db="UniProtKB">
        <authorList>
            <consortium name="Ensembl"/>
        </authorList>
    </citation>
    <scope>IDENTIFICATION</scope>
</reference>
<evidence type="ECO:0000256" key="2">
    <source>
        <dbReference type="ARBA" id="ARBA00022525"/>
    </source>
</evidence>
<dbReference type="PIRSF" id="PIRSF001992">
    <property type="entry name" value="CD74_antigen"/>
    <property type="match status" value="1"/>
</dbReference>
<dbReference type="AlphaFoldDB" id="A0A672YXC9"/>
<dbReference type="InterPro" id="IPR015386">
    <property type="entry name" value="MHC_II-assoc_invar/CLIP_MHC-bd"/>
</dbReference>
<dbReference type="InterPro" id="IPR000716">
    <property type="entry name" value="Thyroglobulin_1"/>
</dbReference>
<dbReference type="InterPro" id="IPR011988">
    <property type="entry name" value="MHC_II-assoc_invariant_trimer"/>
</dbReference>
<dbReference type="Proteomes" id="UP000472271">
    <property type="component" value="Chromosome 10"/>
</dbReference>
<dbReference type="PRINTS" id="PR01990">
    <property type="entry name" value="CD74ANTIGEN"/>
</dbReference>
<dbReference type="SMART" id="SM00211">
    <property type="entry name" value="TY"/>
    <property type="match status" value="1"/>
</dbReference>